<gene>
    <name evidence="1" type="ORF">BLNAU_13311</name>
</gene>
<accession>A0ABQ9XLJ4</accession>
<dbReference type="Proteomes" id="UP001281761">
    <property type="component" value="Unassembled WGS sequence"/>
</dbReference>
<evidence type="ECO:0000313" key="2">
    <source>
        <dbReference type="Proteomes" id="UP001281761"/>
    </source>
</evidence>
<protein>
    <submittedName>
        <fullName evidence="1">Uncharacterized protein</fullName>
    </submittedName>
</protein>
<reference evidence="1 2" key="1">
    <citation type="journal article" date="2022" name="bioRxiv">
        <title>Genomics of Preaxostyla Flagellates Illuminates Evolutionary Transitions and the Path Towards Mitochondrial Loss.</title>
        <authorList>
            <person name="Novak L.V.F."/>
            <person name="Treitli S.C."/>
            <person name="Pyrih J."/>
            <person name="Halakuc P."/>
            <person name="Pipaliya S.V."/>
            <person name="Vacek V."/>
            <person name="Brzon O."/>
            <person name="Soukal P."/>
            <person name="Eme L."/>
            <person name="Dacks J.B."/>
            <person name="Karnkowska A."/>
            <person name="Elias M."/>
            <person name="Hampl V."/>
        </authorList>
    </citation>
    <scope>NUCLEOTIDE SEQUENCE [LARGE SCALE GENOMIC DNA]</scope>
    <source>
        <strain evidence="1">NAU3</strain>
        <tissue evidence="1">Gut</tissue>
    </source>
</reference>
<sequence>MTDNFATFSESLGKDKFVESKSYFKPQEVDDSPIVEHPIEIKVLWKHDRTLRLDFSKKILQILDGASVKTEIAGPDLKRIDQDKKDDTAISITHLTKDPKKPEATIVIFAPKASLREIILRDLSDYLRSL</sequence>
<proteinExistence type="predicted"/>
<dbReference type="EMBL" id="JARBJD010000114">
    <property type="protein sequence ID" value="KAK2951699.1"/>
    <property type="molecule type" value="Genomic_DNA"/>
</dbReference>
<organism evidence="1 2">
    <name type="scientific">Blattamonas nauphoetae</name>
    <dbReference type="NCBI Taxonomy" id="2049346"/>
    <lineage>
        <taxon>Eukaryota</taxon>
        <taxon>Metamonada</taxon>
        <taxon>Preaxostyla</taxon>
        <taxon>Oxymonadida</taxon>
        <taxon>Blattamonas</taxon>
    </lineage>
</organism>
<evidence type="ECO:0000313" key="1">
    <source>
        <dbReference type="EMBL" id="KAK2951699.1"/>
    </source>
</evidence>
<comment type="caution">
    <text evidence="1">The sequence shown here is derived from an EMBL/GenBank/DDBJ whole genome shotgun (WGS) entry which is preliminary data.</text>
</comment>
<name>A0ABQ9XLJ4_9EUKA</name>
<keyword evidence="2" id="KW-1185">Reference proteome</keyword>